<dbReference type="GO" id="GO:0051083">
    <property type="term" value="P:'de novo' cotranslational protein folding"/>
    <property type="evidence" value="ECO:0007669"/>
    <property type="project" value="TreeGrafter"/>
</dbReference>
<dbReference type="AlphaFoldDB" id="C4R3P0"/>
<dbReference type="InterPro" id="IPR038528">
    <property type="entry name" value="TEL2_C_sf"/>
</dbReference>
<evidence type="ECO:0000259" key="3">
    <source>
        <dbReference type="Pfam" id="PF10193"/>
    </source>
</evidence>
<gene>
    <name evidence="4" type="ordered locus">PAS_chr3_0147</name>
</gene>
<keyword evidence="4" id="KW-0238">DNA-binding</keyword>
<dbReference type="OMA" id="FPLLNVW"/>
<dbReference type="InParanoid" id="C4R3P0"/>
<proteinExistence type="inferred from homology"/>
<dbReference type="FunCoup" id="C4R3P0">
    <property type="interactions" value="25"/>
</dbReference>
<sequence length="870" mass="98894">MEKGARIHYQIPSAISFRVKDMSLERLRQQPTLQELNEVLDELLPIISDSAVKESVKLDIRSTLITVTVRQIYPDLSNLAKRKLAEIFQGAVGIKLLISSIQHAESLEIKCSLCDLLIIFLHNESSLESIFESNIRQARSLLFGSTVFNVLNETYQDVRQYKHTVTGKLQEITTLKGYTSVVLPTLVANLKKERNPQLLLAALQLCSPNESQLVFDHFFQSPEPFSTLVSTYNTFTPVQKPAFIKALLGYCISRYSLRAPQNLDNLQKVYSILSQFPWDSWSSFFITVLDYQNLPLLKVYVKLINKYQVSDLLKSLVQIWGAPTFINKTPLTLQKHYLHLIVLLLSHNPATNTEISSDHTFLTTITNRIDSTSLSVRAQGMLLANLVLQNSDSQNKKVFIMKEQDDYESTFFEDLGDELKDSEAFDLVTSLVSDVCFPPLQTVSRVEKVTEVTNMTPQNSNLHIVTDDELSDPEDSDDDDPSVSRKDYPTRPVYIKELLQYLLADEKDPKAFDKLEVALKVAPTLIRQKSHFGDEIKHFTNELLATLVGLSNRFEMENFDQQRTNSIISIIVSNSEHAIKELLNLFLTGDYSLQQRLIILTSFSLAARELKGHQDENVTRSFNKVKTEFASSLLPKHIHDQFIELEHKQNGLLTFDQHAVQQLEDDYLNSTVESAEKNLMPHGKVLRVSRGLELKKAQKSLQLSKSRQKKFFKLVGPKFFFPLATTWHALNSQSGFKIGRYSPILTSHFIRTLSLILDTAYPSAPDLLDMIQEMVSILIPLKDSYFDQFSAPELVDKGMNDELLILDSLVLSFLVILQNTNQEFLLQNYGQELSQISDWLQSILETVIDDGIRRKCAGVLVSINNLFGNA</sequence>
<dbReference type="InterPro" id="IPR051970">
    <property type="entry name" value="TEL2_Regulation"/>
</dbReference>
<dbReference type="OrthoDB" id="10258062at2759"/>
<dbReference type="STRING" id="644223.C4R3P0"/>
<evidence type="ECO:0000313" key="4">
    <source>
        <dbReference type="EMBL" id="CAY70098.1"/>
    </source>
</evidence>
<organism evidence="4 5">
    <name type="scientific">Komagataella phaffii (strain GS115 / ATCC 20864)</name>
    <name type="common">Yeast</name>
    <name type="synonym">Pichia pastoris</name>
    <dbReference type="NCBI Taxonomy" id="644223"/>
    <lineage>
        <taxon>Eukaryota</taxon>
        <taxon>Fungi</taxon>
        <taxon>Dikarya</taxon>
        <taxon>Ascomycota</taxon>
        <taxon>Saccharomycotina</taxon>
        <taxon>Pichiomycetes</taxon>
        <taxon>Pichiales</taxon>
        <taxon>Pichiaceae</taxon>
        <taxon>Komagataella</taxon>
    </lineage>
</organism>
<dbReference type="EMBL" id="FN392321">
    <property type="protein sequence ID" value="CAY70098.1"/>
    <property type="molecule type" value="Genomic_DNA"/>
</dbReference>
<name>C4R3P0_KOMPG</name>
<evidence type="ECO:0000256" key="2">
    <source>
        <dbReference type="SAM" id="MobiDB-lite"/>
    </source>
</evidence>
<dbReference type="PANTHER" id="PTHR15830:SF10">
    <property type="entry name" value="TELOMERE LENGTH REGULATION PROTEIN TEL2 HOMOLOG"/>
    <property type="match status" value="1"/>
</dbReference>
<dbReference type="KEGG" id="ppa:PAS_chr3_0147"/>
<dbReference type="Proteomes" id="UP000000314">
    <property type="component" value="Chromosome 3"/>
</dbReference>
<dbReference type="InterPro" id="IPR019337">
    <property type="entry name" value="Telomere_length_regulation_dom"/>
</dbReference>
<accession>C4R3P0</accession>
<dbReference type="GO" id="GO:0051879">
    <property type="term" value="F:Hsp90 protein binding"/>
    <property type="evidence" value="ECO:0007669"/>
    <property type="project" value="TreeGrafter"/>
</dbReference>
<dbReference type="Gene3D" id="1.25.40.720">
    <property type="entry name" value="Telomere length regulation protein 2, C-terminal domain"/>
    <property type="match status" value="2"/>
</dbReference>
<dbReference type="HOGENOM" id="CLU_017275_0_0_1"/>
<dbReference type="RefSeq" id="XP_002492355.1">
    <property type="nucleotide sequence ID" value="XM_002492310.1"/>
</dbReference>
<evidence type="ECO:0000313" key="5">
    <source>
        <dbReference type="Proteomes" id="UP000000314"/>
    </source>
</evidence>
<keyword evidence="5" id="KW-1185">Reference proteome</keyword>
<reference evidence="4 5" key="1">
    <citation type="journal article" date="2009" name="Nat. Biotechnol.">
        <title>Genome sequence of the recombinant protein production host Pichia pastoris.</title>
        <authorList>
            <person name="De Schutter K."/>
            <person name="Lin Y.C."/>
            <person name="Tiels P."/>
            <person name="Van Hecke A."/>
            <person name="Glinka S."/>
            <person name="Weber-Lehmann J."/>
            <person name="Rouze P."/>
            <person name="Van de Peer Y."/>
            <person name="Callewaert N."/>
        </authorList>
    </citation>
    <scope>NUCLEOTIDE SEQUENCE [LARGE SCALE GENOMIC DNA]</scope>
    <source>
        <strain evidence="5">GS115 / ATCC 20864</strain>
    </source>
</reference>
<protein>
    <submittedName>
        <fullName evidence="4">Essential DNA-binding protein specific to single-stranded yeast telomeric DNA repeats, required for</fullName>
    </submittedName>
</protein>
<feature type="compositionally biased region" description="Acidic residues" evidence="2">
    <location>
        <begin position="467"/>
        <end position="481"/>
    </location>
</feature>
<evidence type="ECO:0000256" key="1">
    <source>
        <dbReference type="ARBA" id="ARBA00006133"/>
    </source>
</evidence>
<dbReference type="GO" id="GO:0042162">
    <property type="term" value="F:telomeric DNA binding"/>
    <property type="evidence" value="ECO:0007669"/>
    <property type="project" value="TreeGrafter"/>
</dbReference>
<dbReference type="GeneID" id="8199425"/>
<feature type="region of interest" description="Disordered" evidence="2">
    <location>
        <begin position="457"/>
        <end position="488"/>
    </location>
</feature>
<dbReference type="eggNOG" id="KOG4346">
    <property type="taxonomic scope" value="Eukaryota"/>
</dbReference>
<dbReference type="Pfam" id="PF10193">
    <property type="entry name" value="Telomere_reg-2"/>
    <property type="match status" value="1"/>
</dbReference>
<comment type="similarity">
    <text evidence="1">Belongs to the TEL2 family.</text>
</comment>
<dbReference type="PANTHER" id="PTHR15830">
    <property type="entry name" value="TELOMERE LENGTH REGULATION PROTEIN TEL2 FAMILY MEMBER"/>
    <property type="match status" value="1"/>
</dbReference>
<feature type="domain" description="Telomere length regulation protein conserved" evidence="3">
    <location>
        <begin position="492"/>
        <end position="607"/>
    </location>
</feature>
<dbReference type="GO" id="GO:0005829">
    <property type="term" value="C:cytosol"/>
    <property type="evidence" value="ECO:0007669"/>
    <property type="project" value="TreeGrafter"/>
</dbReference>